<dbReference type="Proteomes" id="UP000515163">
    <property type="component" value="Unplaced"/>
</dbReference>
<evidence type="ECO:0000256" key="1">
    <source>
        <dbReference type="ARBA" id="ARBA00022737"/>
    </source>
</evidence>
<dbReference type="OrthoDB" id="5959761at2759"/>
<dbReference type="Pfam" id="PF13499">
    <property type="entry name" value="EF-hand_7"/>
    <property type="match status" value="2"/>
</dbReference>
<evidence type="ECO:0000259" key="3">
    <source>
        <dbReference type="PROSITE" id="PS50222"/>
    </source>
</evidence>
<dbReference type="KEGG" id="aten:116291126"/>
<reference evidence="5" key="1">
    <citation type="submission" date="2025-08" db="UniProtKB">
        <authorList>
            <consortium name="RefSeq"/>
        </authorList>
    </citation>
    <scope>IDENTIFICATION</scope>
    <source>
        <tissue evidence="5">Tentacle</tissue>
    </source>
</reference>
<dbReference type="FunFam" id="1.10.238.10:FF:000001">
    <property type="entry name" value="Calmodulin 1"/>
    <property type="match status" value="1"/>
</dbReference>
<keyword evidence="1" id="KW-0677">Repeat</keyword>
<dbReference type="Gene3D" id="1.10.238.10">
    <property type="entry name" value="EF-hand"/>
    <property type="match status" value="2"/>
</dbReference>
<dbReference type="PROSITE" id="PS00018">
    <property type="entry name" value="EF_HAND_1"/>
    <property type="match status" value="1"/>
</dbReference>
<feature type="domain" description="EF-hand" evidence="3">
    <location>
        <begin position="39"/>
        <end position="74"/>
    </location>
</feature>
<dbReference type="GO" id="GO:0016460">
    <property type="term" value="C:myosin II complex"/>
    <property type="evidence" value="ECO:0007669"/>
    <property type="project" value="TreeGrafter"/>
</dbReference>
<dbReference type="GeneID" id="116291126"/>
<dbReference type="PANTHER" id="PTHR23048:SF49">
    <property type="entry name" value="FI08416P-RELATED"/>
    <property type="match status" value="1"/>
</dbReference>
<dbReference type="InterPro" id="IPR002048">
    <property type="entry name" value="EF_hand_dom"/>
</dbReference>
<dbReference type="GO" id="GO:0005509">
    <property type="term" value="F:calcium ion binding"/>
    <property type="evidence" value="ECO:0007669"/>
    <property type="project" value="InterPro"/>
</dbReference>
<evidence type="ECO:0000256" key="2">
    <source>
        <dbReference type="ARBA" id="ARBA00022837"/>
    </source>
</evidence>
<dbReference type="SMART" id="SM00054">
    <property type="entry name" value="EFh"/>
    <property type="match status" value="3"/>
</dbReference>
<proteinExistence type="predicted"/>
<feature type="domain" description="EF-hand" evidence="3">
    <location>
        <begin position="82"/>
        <end position="117"/>
    </location>
</feature>
<sequence>MNREDQNVEESFLLYDRCGDNKIDCSQIGEVLRALGINPTEYEIKKMIKEIDPTGGKRVSFEEFYPMFQSLRDKHRKERRGEDEDYFLECFRVFDRSCNGLISAAELRHVLSSLGDKLNDEEVDALLVGFEDNQGQVYYEDFVRTVISG</sequence>
<protein>
    <submittedName>
        <fullName evidence="5">Myosin-2 essential light chain-like</fullName>
    </submittedName>
</protein>
<dbReference type="SUPFAM" id="SSF47473">
    <property type="entry name" value="EF-hand"/>
    <property type="match status" value="1"/>
</dbReference>
<organism evidence="4 5">
    <name type="scientific">Actinia tenebrosa</name>
    <name type="common">Australian red waratah sea anemone</name>
    <dbReference type="NCBI Taxonomy" id="6105"/>
    <lineage>
        <taxon>Eukaryota</taxon>
        <taxon>Metazoa</taxon>
        <taxon>Cnidaria</taxon>
        <taxon>Anthozoa</taxon>
        <taxon>Hexacorallia</taxon>
        <taxon>Actiniaria</taxon>
        <taxon>Actiniidae</taxon>
        <taxon>Actinia</taxon>
    </lineage>
</organism>
<dbReference type="PANTHER" id="PTHR23048">
    <property type="entry name" value="MYOSIN LIGHT CHAIN 1, 3"/>
    <property type="match status" value="1"/>
</dbReference>
<keyword evidence="4" id="KW-1185">Reference proteome</keyword>
<dbReference type="InterPro" id="IPR018247">
    <property type="entry name" value="EF_Hand_1_Ca_BS"/>
</dbReference>
<dbReference type="InParanoid" id="A0A6P8HN67"/>
<dbReference type="AlphaFoldDB" id="A0A6P8HN67"/>
<dbReference type="InterPro" id="IPR011992">
    <property type="entry name" value="EF-hand-dom_pair"/>
</dbReference>
<evidence type="ECO:0000313" key="5">
    <source>
        <dbReference type="RefSeq" id="XP_031554105.1"/>
    </source>
</evidence>
<gene>
    <name evidence="5" type="primary">LOC116291126</name>
</gene>
<feature type="domain" description="EF-hand" evidence="3">
    <location>
        <begin position="3"/>
        <end position="38"/>
    </location>
</feature>
<keyword evidence="2" id="KW-0106">Calcium</keyword>
<evidence type="ECO:0000313" key="4">
    <source>
        <dbReference type="Proteomes" id="UP000515163"/>
    </source>
</evidence>
<dbReference type="InterPro" id="IPR050230">
    <property type="entry name" value="CALM/Myosin/TropC-like"/>
</dbReference>
<dbReference type="PROSITE" id="PS50222">
    <property type="entry name" value="EF_HAND_2"/>
    <property type="match status" value="3"/>
</dbReference>
<dbReference type="RefSeq" id="XP_031554105.1">
    <property type="nucleotide sequence ID" value="XM_031698245.1"/>
</dbReference>
<name>A0A6P8HN67_ACTTE</name>
<accession>A0A6P8HN67</accession>